<dbReference type="Proteomes" id="UP000824782">
    <property type="component" value="Unassembled WGS sequence"/>
</dbReference>
<proteinExistence type="predicted"/>
<name>A0AAV7A3L5_ENGPU</name>
<protein>
    <recommendedName>
        <fullName evidence="4">Secreted protein</fullName>
    </recommendedName>
</protein>
<evidence type="ECO:0000313" key="2">
    <source>
        <dbReference type="EMBL" id="KAG8556179.1"/>
    </source>
</evidence>
<evidence type="ECO:0000256" key="1">
    <source>
        <dbReference type="SAM" id="Phobius"/>
    </source>
</evidence>
<keyword evidence="3" id="KW-1185">Reference proteome</keyword>
<gene>
    <name evidence="2" type="ORF">GDO81_017951</name>
</gene>
<evidence type="ECO:0008006" key="4">
    <source>
        <dbReference type="Google" id="ProtNLM"/>
    </source>
</evidence>
<dbReference type="AlphaFoldDB" id="A0AAV7A3L5"/>
<sequence length="70" mass="8015">MPRCYKTRGYSAGYSVLYATFPLFSALQCLRFVYPCFNILVSGQAVQARGVTSMLPFKHLLIFHGTRRTY</sequence>
<dbReference type="EMBL" id="WNYA01000009">
    <property type="protein sequence ID" value="KAG8556179.1"/>
    <property type="molecule type" value="Genomic_DNA"/>
</dbReference>
<keyword evidence="1" id="KW-0472">Membrane</keyword>
<organism evidence="2 3">
    <name type="scientific">Engystomops pustulosus</name>
    <name type="common">Tungara frog</name>
    <name type="synonym">Physalaemus pustulosus</name>
    <dbReference type="NCBI Taxonomy" id="76066"/>
    <lineage>
        <taxon>Eukaryota</taxon>
        <taxon>Metazoa</taxon>
        <taxon>Chordata</taxon>
        <taxon>Craniata</taxon>
        <taxon>Vertebrata</taxon>
        <taxon>Euteleostomi</taxon>
        <taxon>Amphibia</taxon>
        <taxon>Batrachia</taxon>
        <taxon>Anura</taxon>
        <taxon>Neobatrachia</taxon>
        <taxon>Hyloidea</taxon>
        <taxon>Leptodactylidae</taxon>
        <taxon>Leiuperinae</taxon>
        <taxon>Engystomops</taxon>
    </lineage>
</organism>
<keyword evidence="1" id="KW-0812">Transmembrane</keyword>
<feature type="transmembrane region" description="Helical" evidence="1">
    <location>
        <begin position="12"/>
        <end position="34"/>
    </location>
</feature>
<accession>A0AAV7A3L5</accession>
<keyword evidence="1" id="KW-1133">Transmembrane helix</keyword>
<reference evidence="2" key="1">
    <citation type="thesis" date="2020" institute="ProQuest LLC" country="789 East Eisenhower Parkway, Ann Arbor, MI, USA">
        <title>Comparative Genomics and Chromosome Evolution.</title>
        <authorList>
            <person name="Mudd A.B."/>
        </authorList>
    </citation>
    <scope>NUCLEOTIDE SEQUENCE</scope>
    <source>
        <strain evidence="2">237g6f4</strain>
        <tissue evidence="2">Blood</tissue>
    </source>
</reference>
<comment type="caution">
    <text evidence="2">The sequence shown here is derived from an EMBL/GenBank/DDBJ whole genome shotgun (WGS) entry which is preliminary data.</text>
</comment>
<evidence type="ECO:0000313" key="3">
    <source>
        <dbReference type="Proteomes" id="UP000824782"/>
    </source>
</evidence>